<protein>
    <submittedName>
        <fullName evidence="5">Diguanylate cyclase</fullName>
        <ecNumber evidence="5">2.7.7.65</ecNumber>
    </submittedName>
</protein>
<dbReference type="InterPro" id="IPR001633">
    <property type="entry name" value="EAL_dom"/>
</dbReference>
<feature type="domain" description="EAL" evidence="3">
    <location>
        <begin position="554"/>
        <end position="807"/>
    </location>
</feature>
<feature type="transmembrane region" description="Helical" evidence="2">
    <location>
        <begin position="29"/>
        <end position="50"/>
    </location>
</feature>
<dbReference type="InterPro" id="IPR043128">
    <property type="entry name" value="Rev_trsase/Diguanyl_cyclase"/>
</dbReference>
<dbReference type="GO" id="GO:0052621">
    <property type="term" value="F:diguanylate cyclase activity"/>
    <property type="evidence" value="ECO:0007669"/>
    <property type="project" value="UniProtKB-EC"/>
</dbReference>
<evidence type="ECO:0000256" key="1">
    <source>
        <dbReference type="ARBA" id="ARBA00001946"/>
    </source>
</evidence>
<dbReference type="PANTHER" id="PTHR44757">
    <property type="entry name" value="DIGUANYLATE CYCLASE DGCP"/>
    <property type="match status" value="1"/>
</dbReference>
<comment type="caution">
    <text evidence="5">The sequence shown here is derived from an EMBL/GenBank/DDBJ whole genome shotgun (WGS) entry which is preliminary data.</text>
</comment>
<dbReference type="InterPro" id="IPR035919">
    <property type="entry name" value="EAL_sf"/>
</dbReference>
<dbReference type="EMBL" id="JAMQGP010000001">
    <property type="protein sequence ID" value="MCM2678404.1"/>
    <property type="molecule type" value="Genomic_DNA"/>
</dbReference>
<dbReference type="Proteomes" id="UP001165393">
    <property type="component" value="Unassembled WGS sequence"/>
</dbReference>
<dbReference type="Gene3D" id="3.20.20.450">
    <property type="entry name" value="EAL domain"/>
    <property type="match status" value="1"/>
</dbReference>
<keyword evidence="5" id="KW-0548">Nucleotidyltransferase</keyword>
<feature type="domain" description="GGDEF" evidence="4">
    <location>
        <begin position="412"/>
        <end position="545"/>
    </location>
</feature>
<keyword evidence="2" id="KW-1133">Transmembrane helix</keyword>
<dbReference type="NCBIfam" id="TIGR00254">
    <property type="entry name" value="GGDEF"/>
    <property type="match status" value="1"/>
</dbReference>
<dbReference type="InterPro" id="IPR000160">
    <property type="entry name" value="GGDEF_dom"/>
</dbReference>
<dbReference type="EC" id="2.7.7.65" evidence="5"/>
<dbReference type="CDD" id="cd01949">
    <property type="entry name" value="GGDEF"/>
    <property type="match status" value="1"/>
</dbReference>
<evidence type="ECO:0000259" key="3">
    <source>
        <dbReference type="PROSITE" id="PS50883"/>
    </source>
</evidence>
<keyword evidence="2" id="KW-0472">Membrane</keyword>
<dbReference type="InterPro" id="IPR052155">
    <property type="entry name" value="Biofilm_reg_signaling"/>
</dbReference>
<sequence length="814" mass="92130">MVTRSDALKLKEFSSEFSAKPFVSLRWQLAAFLCVTSMLATSFLVFWAYLESESDIQQAIRNKQRLIQTELRIFSQQGFQLLEQRSGQIEDTISLASSRGVNFRSEDFQKESQAWHTLTSILFAQNASIMGSPTLHLAGPPPPLDPNASEWLELLFDSGGQFSRWFCNGQCELQLFTLIEQSTGNLVLLQRLPFKPTLQRVDQTNNSRLWIVAGYDKEDKILSGTSELPPHLRALDLAIPSQPQYLRIDIDGEPNAIWRFSLRNDGIPASIWVAYPLTGAIASARQNWQHAVIYIITTLFLTSLIALILLWAPLRRLHHLARIIPQLMDESSETEIKVAVREPNLVRDESHLFTHSALELHRKMKSKNRHIQQQTDELKRLAQYDPLTGLYNRSMFEQALHQSVIQLERHLSSLAIMFIDLNKFKQVNDSLGHDQGDIMLKAVAVRLSAAIRRADVLARFGGDEFVILLPNMSDLDQIKNLSNKLFASVGQPLVLKDQTIYPQMSIGVSLCTKADYSISQLMREADSAMYDAKHSGDNQMRLYQRRLRKKDAWKSSLESDLNTALDNNELDLAVSPLVNLQTGLVDSYVLDTCWEHPSRGLIHSENFLPQLEKMQSSILQKLSSWQLEAALDLIDLTLEKGAHQQRFYISMSRHDLEFPILFELITRHCQQVPELAQHLGIEVNEQIFAEFYSQTHSELMLLNELGVALSFTQFGVDLGSLNYLRELPLAMVRLDGSYTNTEQLENGMTKSLIDMMHKLKIKVAADHVDTSEKRALLVAAGCDLAQGRAMTSPLTVEQTISKFISSSAASPVKV</sequence>
<keyword evidence="6" id="KW-1185">Reference proteome</keyword>
<dbReference type="CDD" id="cd01948">
    <property type="entry name" value="EAL"/>
    <property type="match status" value="1"/>
</dbReference>
<dbReference type="PANTHER" id="PTHR44757:SF2">
    <property type="entry name" value="BIOFILM ARCHITECTURE MAINTENANCE PROTEIN MBAA"/>
    <property type="match status" value="1"/>
</dbReference>
<dbReference type="SMART" id="SM00267">
    <property type="entry name" value="GGDEF"/>
    <property type="match status" value="1"/>
</dbReference>
<dbReference type="Gene3D" id="3.30.70.270">
    <property type="match status" value="1"/>
</dbReference>
<keyword evidence="2" id="KW-0812">Transmembrane</keyword>
<dbReference type="PROSITE" id="PS50883">
    <property type="entry name" value="EAL"/>
    <property type="match status" value="1"/>
</dbReference>
<dbReference type="PROSITE" id="PS50887">
    <property type="entry name" value="GGDEF"/>
    <property type="match status" value="1"/>
</dbReference>
<dbReference type="SMART" id="SM00052">
    <property type="entry name" value="EAL"/>
    <property type="match status" value="1"/>
</dbReference>
<keyword evidence="5" id="KW-0808">Transferase</keyword>
<evidence type="ECO:0000313" key="5">
    <source>
        <dbReference type="EMBL" id="MCM2678404.1"/>
    </source>
</evidence>
<proteinExistence type="predicted"/>
<dbReference type="RefSeq" id="WP_251259771.1">
    <property type="nucleotide sequence ID" value="NZ_JAMQGP010000001.1"/>
</dbReference>
<dbReference type="FunFam" id="3.30.70.270:FF:000001">
    <property type="entry name" value="Diguanylate cyclase domain protein"/>
    <property type="match status" value="1"/>
</dbReference>
<evidence type="ECO:0000259" key="4">
    <source>
        <dbReference type="PROSITE" id="PS50887"/>
    </source>
</evidence>
<evidence type="ECO:0000256" key="2">
    <source>
        <dbReference type="SAM" id="Phobius"/>
    </source>
</evidence>
<reference evidence="5 6" key="1">
    <citation type="journal article" date="2013" name="Antonie Van Leeuwenhoek">
        <title>Echinimonas agarilytica gen. nov., sp. nov., a new gammaproteobacterium isolated from the sea urchin Strongylocentrotus intermedius.</title>
        <authorList>
            <person name="Nedashkovskaya O.I."/>
            <person name="Stenkova A.M."/>
            <person name="Zhukova N.V."/>
            <person name="Van Trappen S."/>
            <person name="Lee J.S."/>
            <person name="Kim S.B."/>
        </authorList>
    </citation>
    <scope>NUCLEOTIDE SEQUENCE [LARGE SCALE GENOMIC DNA]</scope>
    <source>
        <strain evidence="5 6">KMM 6351</strain>
    </source>
</reference>
<dbReference type="SUPFAM" id="SSF55073">
    <property type="entry name" value="Nucleotide cyclase"/>
    <property type="match status" value="1"/>
</dbReference>
<evidence type="ECO:0000313" key="6">
    <source>
        <dbReference type="Proteomes" id="UP001165393"/>
    </source>
</evidence>
<dbReference type="Pfam" id="PF00563">
    <property type="entry name" value="EAL"/>
    <property type="match status" value="1"/>
</dbReference>
<dbReference type="InterPro" id="IPR029787">
    <property type="entry name" value="Nucleotide_cyclase"/>
</dbReference>
<organism evidence="5 6">
    <name type="scientific">Echinimonas agarilytica</name>
    <dbReference type="NCBI Taxonomy" id="1215918"/>
    <lineage>
        <taxon>Bacteria</taxon>
        <taxon>Pseudomonadati</taxon>
        <taxon>Pseudomonadota</taxon>
        <taxon>Gammaproteobacteria</taxon>
        <taxon>Alteromonadales</taxon>
        <taxon>Echinimonadaceae</taxon>
        <taxon>Echinimonas</taxon>
    </lineage>
</organism>
<name>A0AA41W4D5_9GAMM</name>
<accession>A0AA41W4D5</accession>
<dbReference type="AlphaFoldDB" id="A0AA41W4D5"/>
<dbReference type="SUPFAM" id="SSF141868">
    <property type="entry name" value="EAL domain-like"/>
    <property type="match status" value="1"/>
</dbReference>
<comment type="cofactor">
    <cofactor evidence="1">
        <name>Mg(2+)</name>
        <dbReference type="ChEBI" id="CHEBI:18420"/>
    </cofactor>
</comment>
<gene>
    <name evidence="5" type="ORF">NAF29_01800</name>
</gene>
<feature type="transmembrane region" description="Helical" evidence="2">
    <location>
        <begin position="291"/>
        <end position="312"/>
    </location>
</feature>
<dbReference type="Pfam" id="PF00990">
    <property type="entry name" value="GGDEF"/>
    <property type="match status" value="1"/>
</dbReference>